<evidence type="ECO:0000256" key="2">
    <source>
        <dbReference type="ARBA" id="ARBA00023125"/>
    </source>
</evidence>
<keyword evidence="3" id="KW-0804">Transcription</keyword>
<keyword evidence="2" id="KW-0238">DNA-binding</keyword>
<dbReference type="AlphaFoldDB" id="A0A6G9YL30"/>
<dbReference type="Gene3D" id="1.10.10.10">
    <property type="entry name" value="Winged helix-like DNA-binding domain superfamily/Winged helix DNA-binding domain"/>
    <property type="match status" value="1"/>
</dbReference>
<dbReference type="SUPFAM" id="SSF48008">
    <property type="entry name" value="GntR ligand-binding domain-like"/>
    <property type="match status" value="1"/>
</dbReference>
<dbReference type="GO" id="GO:0003700">
    <property type="term" value="F:DNA-binding transcription factor activity"/>
    <property type="evidence" value="ECO:0007669"/>
    <property type="project" value="InterPro"/>
</dbReference>
<dbReference type="EMBL" id="CP046172">
    <property type="protein sequence ID" value="QIS13850.1"/>
    <property type="molecule type" value="Genomic_DNA"/>
</dbReference>
<dbReference type="SUPFAM" id="SSF46785">
    <property type="entry name" value="Winged helix' DNA-binding domain"/>
    <property type="match status" value="1"/>
</dbReference>
<dbReference type="SMART" id="SM00345">
    <property type="entry name" value="HTH_GNTR"/>
    <property type="match status" value="1"/>
</dbReference>
<dbReference type="PROSITE" id="PS50949">
    <property type="entry name" value="HTH_GNTR"/>
    <property type="match status" value="1"/>
</dbReference>
<gene>
    <name evidence="5" type="ORF">F5544_30025</name>
</gene>
<evidence type="ECO:0000313" key="5">
    <source>
        <dbReference type="EMBL" id="QIS13850.1"/>
    </source>
</evidence>
<dbReference type="Pfam" id="PF00392">
    <property type="entry name" value="GntR"/>
    <property type="match status" value="1"/>
</dbReference>
<keyword evidence="1" id="KW-0805">Transcription regulation</keyword>
<dbReference type="Gene3D" id="1.20.120.530">
    <property type="entry name" value="GntR ligand-binding domain-like"/>
    <property type="match status" value="1"/>
</dbReference>
<name>A0A6G9YL30_9NOCA</name>
<dbReference type="InterPro" id="IPR036390">
    <property type="entry name" value="WH_DNA-bd_sf"/>
</dbReference>
<evidence type="ECO:0000259" key="4">
    <source>
        <dbReference type="PROSITE" id="PS50949"/>
    </source>
</evidence>
<feature type="domain" description="HTH gntR-type" evidence="4">
    <location>
        <begin position="49"/>
        <end position="116"/>
    </location>
</feature>
<reference evidence="5 6" key="1">
    <citation type="journal article" date="2019" name="ACS Chem. Biol.">
        <title>Identification and Mobilization of a Cryptic Antibiotic Biosynthesis Gene Locus from a Human-Pathogenic Nocardia Isolate.</title>
        <authorList>
            <person name="Herisse M."/>
            <person name="Ishida K."/>
            <person name="Porter J.L."/>
            <person name="Howden B."/>
            <person name="Hertweck C."/>
            <person name="Stinear T.P."/>
            <person name="Pidot S.J."/>
        </authorList>
    </citation>
    <scope>NUCLEOTIDE SEQUENCE [LARGE SCALE GENOMIC DNA]</scope>
    <source>
        <strain evidence="5 6">AUSMDU00012717</strain>
    </source>
</reference>
<dbReference type="GO" id="GO:0003677">
    <property type="term" value="F:DNA binding"/>
    <property type="evidence" value="ECO:0007669"/>
    <property type="project" value="UniProtKB-KW"/>
</dbReference>
<dbReference type="InterPro" id="IPR008920">
    <property type="entry name" value="TF_FadR/GntR_C"/>
</dbReference>
<dbReference type="Pfam" id="PF07729">
    <property type="entry name" value="FCD"/>
    <property type="match status" value="1"/>
</dbReference>
<dbReference type="InterPro" id="IPR036388">
    <property type="entry name" value="WH-like_DNA-bd_sf"/>
</dbReference>
<accession>A0A6G9YL30</accession>
<evidence type="ECO:0000256" key="3">
    <source>
        <dbReference type="ARBA" id="ARBA00023163"/>
    </source>
</evidence>
<evidence type="ECO:0000313" key="6">
    <source>
        <dbReference type="Proteomes" id="UP000503540"/>
    </source>
</evidence>
<keyword evidence="6" id="KW-1185">Reference proteome</keyword>
<dbReference type="PANTHER" id="PTHR43537">
    <property type="entry name" value="TRANSCRIPTIONAL REGULATOR, GNTR FAMILY"/>
    <property type="match status" value="1"/>
</dbReference>
<protein>
    <submittedName>
        <fullName evidence="5">GntR family transcriptional regulator</fullName>
    </submittedName>
</protein>
<dbReference type="SMART" id="SM00895">
    <property type="entry name" value="FCD"/>
    <property type="match status" value="1"/>
</dbReference>
<dbReference type="KEGG" id="nah:F5544_30025"/>
<dbReference type="InterPro" id="IPR000524">
    <property type="entry name" value="Tscrpt_reg_HTH_GntR"/>
</dbReference>
<dbReference type="InterPro" id="IPR011711">
    <property type="entry name" value="GntR_C"/>
</dbReference>
<proteinExistence type="predicted"/>
<sequence length="273" mass="30315">MPARIRTRRCTNSSSTRYFPPAAWISSPPTPGVPVRYQPDLLLRHPEPGTMMERAYRTVKRSIIELDRPPGARFTEHEVARTLGLSKTPVREALARLHRDGLVAPLPRSGYVVSAITLADVANLCDMRTLLQTEAAGLCATRRLDAESARRLDELSIDDDEKYTGETGFEDRLRANYEYEAIIANGSGNDRLAMAVVTVLDEIERVARLVARLTPTLPPERTRQRIAVTEAVRQGNPIEARAAMRVRTVSARDEILRTLLISPAVTTTAIPVP</sequence>
<organism evidence="5 6">
    <name type="scientific">Nocardia arthritidis</name>
    <dbReference type="NCBI Taxonomy" id="228602"/>
    <lineage>
        <taxon>Bacteria</taxon>
        <taxon>Bacillati</taxon>
        <taxon>Actinomycetota</taxon>
        <taxon>Actinomycetes</taxon>
        <taxon>Mycobacteriales</taxon>
        <taxon>Nocardiaceae</taxon>
        <taxon>Nocardia</taxon>
    </lineage>
</organism>
<evidence type="ECO:0000256" key="1">
    <source>
        <dbReference type="ARBA" id="ARBA00023015"/>
    </source>
</evidence>
<dbReference type="PANTHER" id="PTHR43537:SF24">
    <property type="entry name" value="GLUCONATE OPERON TRANSCRIPTIONAL REPRESSOR"/>
    <property type="match status" value="1"/>
</dbReference>
<dbReference type="Proteomes" id="UP000503540">
    <property type="component" value="Chromosome"/>
</dbReference>